<comment type="caution">
    <text evidence="4">The sequence shown here is derived from an EMBL/GenBank/DDBJ whole genome shotgun (WGS) entry which is preliminary data.</text>
</comment>
<dbReference type="GO" id="GO:0005739">
    <property type="term" value="C:mitochondrion"/>
    <property type="evidence" value="ECO:0007669"/>
    <property type="project" value="TreeGrafter"/>
</dbReference>
<feature type="compositionally biased region" description="Polar residues" evidence="2">
    <location>
        <begin position="991"/>
        <end position="1004"/>
    </location>
</feature>
<dbReference type="GO" id="GO:0005543">
    <property type="term" value="F:phospholipid binding"/>
    <property type="evidence" value="ECO:0007669"/>
    <property type="project" value="InterPro"/>
</dbReference>
<reference evidence="4 5" key="1">
    <citation type="submission" date="2019-03" db="EMBL/GenBank/DDBJ databases">
        <title>Sequencing 23 genomes of Wallemia ichthyophaga.</title>
        <authorList>
            <person name="Gostincar C."/>
        </authorList>
    </citation>
    <scope>NUCLEOTIDE SEQUENCE [LARGE SCALE GENOMIC DNA]</scope>
    <source>
        <strain evidence="4 5">EXF-5753</strain>
    </source>
</reference>
<dbReference type="GO" id="GO:0015631">
    <property type="term" value="F:tubulin binding"/>
    <property type="evidence" value="ECO:0007669"/>
    <property type="project" value="TreeGrafter"/>
</dbReference>
<feature type="compositionally biased region" description="Polar residues" evidence="2">
    <location>
        <begin position="1342"/>
        <end position="1358"/>
    </location>
</feature>
<dbReference type="InterPro" id="IPR053005">
    <property type="entry name" value="Nuclear_Pos-Cytoskel_Interact"/>
</dbReference>
<dbReference type="SMART" id="SM00233">
    <property type="entry name" value="PH"/>
    <property type="match status" value="1"/>
</dbReference>
<dbReference type="InterPro" id="IPR024774">
    <property type="entry name" value="PH_dom-Mcp5-type"/>
</dbReference>
<evidence type="ECO:0000256" key="1">
    <source>
        <dbReference type="SAM" id="Coils"/>
    </source>
</evidence>
<name>A0A4T0FZ37_9BASI</name>
<dbReference type="PANTHER" id="PTHR28190:SF1">
    <property type="entry name" value="NUCLEAR MIGRATION PROTEIN NUM1"/>
    <property type="match status" value="1"/>
</dbReference>
<accession>A0A4T0FZ37</accession>
<feature type="compositionally biased region" description="Acidic residues" evidence="2">
    <location>
        <begin position="474"/>
        <end position="489"/>
    </location>
</feature>
<dbReference type="InterPro" id="IPR011993">
    <property type="entry name" value="PH-like_dom_sf"/>
</dbReference>
<evidence type="ECO:0000259" key="3">
    <source>
        <dbReference type="PROSITE" id="PS50003"/>
    </source>
</evidence>
<feature type="coiled-coil region" evidence="1">
    <location>
        <begin position="185"/>
        <end position="321"/>
    </location>
</feature>
<feature type="compositionally biased region" description="Polar residues" evidence="2">
    <location>
        <begin position="855"/>
        <end position="885"/>
    </location>
</feature>
<evidence type="ECO:0000313" key="5">
    <source>
        <dbReference type="Proteomes" id="UP000310189"/>
    </source>
</evidence>
<feature type="region of interest" description="Disordered" evidence="2">
    <location>
        <begin position="1"/>
        <end position="31"/>
    </location>
</feature>
<dbReference type="OrthoDB" id="2149224at2759"/>
<feature type="compositionally biased region" description="Polar residues" evidence="2">
    <location>
        <begin position="1015"/>
        <end position="1054"/>
    </location>
</feature>
<feature type="region of interest" description="Disordered" evidence="2">
    <location>
        <begin position="1342"/>
        <end position="1375"/>
    </location>
</feature>
<dbReference type="GO" id="GO:0005938">
    <property type="term" value="C:cell cortex"/>
    <property type="evidence" value="ECO:0007669"/>
    <property type="project" value="InterPro"/>
</dbReference>
<keyword evidence="1" id="KW-0175">Coiled coil</keyword>
<evidence type="ECO:0000256" key="2">
    <source>
        <dbReference type="SAM" id="MobiDB-lite"/>
    </source>
</evidence>
<feature type="region of interest" description="Disordered" evidence="2">
    <location>
        <begin position="1407"/>
        <end position="1442"/>
    </location>
</feature>
<feature type="region of interest" description="Disordered" evidence="2">
    <location>
        <begin position="125"/>
        <end position="153"/>
    </location>
</feature>
<feature type="compositionally biased region" description="Low complexity" evidence="2">
    <location>
        <begin position="1074"/>
        <end position="1085"/>
    </location>
</feature>
<dbReference type="SUPFAM" id="SSF50729">
    <property type="entry name" value="PH domain-like"/>
    <property type="match status" value="1"/>
</dbReference>
<feature type="compositionally biased region" description="Basic and acidic residues" evidence="2">
    <location>
        <begin position="928"/>
        <end position="947"/>
    </location>
</feature>
<feature type="region of interest" description="Disordered" evidence="2">
    <location>
        <begin position="468"/>
        <end position="626"/>
    </location>
</feature>
<dbReference type="Proteomes" id="UP000310189">
    <property type="component" value="Unassembled WGS sequence"/>
</dbReference>
<dbReference type="PANTHER" id="PTHR28190">
    <property type="entry name" value="NUCLEAR MIGRATION PROTEIN NUM1"/>
    <property type="match status" value="1"/>
</dbReference>
<feature type="region of interest" description="Disordered" evidence="2">
    <location>
        <begin position="1074"/>
        <end position="1115"/>
    </location>
</feature>
<dbReference type="Pfam" id="PF12814">
    <property type="entry name" value="Mcp5_PH"/>
    <property type="match status" value="1"/>
</dbReference>
<sequence>MDIFQSGDAGDAGQQPSQFTLNPVPPEPNHEQDLRAQLNHLLTQKDSQLANTGRMGENLLKQRQEVAALIESVENGSNDRIEELRATVNRLEGEHIEMSSPGNSSDSTIIPTLHSTSSFALSTAANSPQPFAVPTAPAHKNQSNRRSRNAAHRSDDVEFAAEIGQHLLIEVRRLQSLITERDDTIKNLQLENENTRATHDDLLLRLSTMEQAVDRFKEDNWNLEMQNQELQASNSQHQDQLTKLEAERNKLTKTLSISKDSLDERRQDSEKLNQSLEQLKQKYETETALARKDRATAGREKSDLMTALENSKKEVDRLEKENKAKGRFRNQSSDASLAHAFQDAEMSRRQAIDGDFDPDRSDFGHPGEYHPSQGILDDIFDENEMTGRRRTTGNFHLPMLDSPRPTRVNTNEGNMTPGGARTATALASENETLRVANGNKERVIAGLQRQLRNEKSQLIEYKRKLALSQRGTDEGVEDSSEDEIVEEVVSESSPSKLPSKLRARKSRSSRLRKAVSAEHSEISEFDDNSQSSIQLPEFEADAPGSPEQNDGDLDPLFASHSPVKKPAAEQPSSSDEEERQINMSMSSIGRRRGRAVKSKLSGSGLRESFKAPPPPTSRKASLADTSELGGIQERVVEKEVPVEKIVEKEVEKIVEKEVPVEKIVEVPVGKIVEKEKIVEVPIEKIVEVAVEKIVEVPVEKIVEKIVEVPVEKIVVETVEKIVEVPVEKRVEIPVDKIVEIPKEIEVEKIVERVVEKPIEIVVEKQLKPDERVIEKEVPVEKVVEKIVEKRVEVPVEVPVEKIVEKIVEKKVEVPVEPKKIVEKIVEKRVEVPVEKIVEKRVEVPVERIKYVPASQPKTTSVGSQTLKDQANLGVQTDNSNDSTPRVKTVHVYHEQEHPTSPSSKPKAGLANTDQASEHNVEHVSTVLSDKHNSVSRRGSRDVKDMGRRASASSAKGGHIDIISRTSSSAMQYGGMAPPRPTSPPPPELVQRATNRGSQTVSTGSKGRPALKKHMSTVSFHSAVGSQHNSRSGTPMSSLSSSYRSATPGGASNYSYRKKKNDSFGTVSNIERRSYSISSSSANFSEPKSGNEHLDEDDESDEDSISMPESQLIGNAQPDPIIQAITQTMIGEFLFKYTRKSLGKGNSGKRHRRYFWLHPYNKMLFWSEDEQGASNTRESQSKSVPIERVESIDDPNPSPPGLHHESILVYTSQDREIKLTCSNRERHEMWLNALSYLLQRNSIHTAPYANSESSSRPSFSSIAEMDFGSKPRSSMGSSIGRAGNNGYADWSFSTAKSKTRSALSNIGMGMGTTPRAKKYFSGYSSSTGKRAGTPASEYLRANNASYLESPSRPKSSATYRYNDENSRIPSSDDLEGLDDPRVCCGGRHTVAGLQHDWDHANHANHRNSTYRAGASSPFSMRSRMSANSTFNRKHRSQNSISGG</sequence>
<feature type="compositionally biased region" description="Polar residues" evidence="2">
    <location>
        <begin position="1407"/>
        <end position="1429"/>
    </location>
</feature>
<feature type="compositionally biased region" description="Basic residues" evidence="2">
    <location>
        <begin position="499"/>
        <end position="513"/>
    </location>
</feature>
<dbReference type="PROSITE" id="PS50003">
    <property type="entry name" value="PH_DOMAIN"/>
    <property type="match status" value="1"/>
</dbReference>
<feature type="compositionally biased region" description="Low complexity" evidence="2">
    <location>
        <begin position="1250"/>
        <end position="1260"/>
    </location>
</feature>
<feature type="region of interest" description="Disordered" evidence="2">
    <location>
        <begin position="390"/>
        <end position="417"/>
    </location>
</feature>
<keyword evidence="5" id="KW-1185">Reference proteome</keyword>
<dbReference type="InterPro" id="IPR001849">
    <property type="entry name" value="PH_domain"/>
</dbReference>
<feature type="domain" description="PH" evidence="3">
    <location>
        <begin position="1126"/>
        <end position="1238"/>
    </location>
</feature>
<dbReference type="GO" id="GO:0000226">
    <property type="term" value="P:microtubule cytoskeleton organization"/>
    <property type="evidence" value="ECO:0007669"/>
    <property type="project" value="TreeGrafter"/>
</dbReference>
<feature type="coiled-coil region" evidence="1">
    <location>
        <begin position="437"/>
        <end position="464"/>
    </location>
</feature>
<proteinExistence type="predicted"/>
<feature type="compositionally biased region" description="Acidic residues" evidence="2">
    <location>
        <begin position="1093"/>
        <end position="1103"/>
    </location>
</feature>
<feature type="region of interest" description="Disordered" evidence="2">
    <location>
        <begin position="855"/>
        <end position="957"/>
    </location>
</feature>
<dbReference type="EMBL" id="SPNW01000003">
    <property type="protein sequence ID" value="TIA93114.1"/>
    <property type="molecule type" value="Genomic_DNA"/>
</dbReference>
<protein>
    <recommendedName>
        <fullName evidence="3">PH domain-containing protein</fullName>
    </recommendedName>
</protein>
<evidence type="ECO:0000313" key="4">
    <source>
        <dbReference type="EMBL" id="TIA93114.1"/>
    </source>
</evidence>
<organism evidence="4 5">
    <name type="scientific">Wallemia hederae</name>
    <dbReference type="NCBI Taxonomy" id="1540922"/>
    <lineage>
        <taxon>Eukaryota</taxon>
        <taxon>Fungi</taxon>
        <taxon>Dikarya</taxon>
        <taxon>Basidiomycota</taxon>
        <taxon>Wallemiomycotina</taxon>
        <taxon>Wallemiomycetes</taxon>
        <taxon>Wallemiales</taxon>
        <taxon>Wallemiaceae</taxon>
        <taxon>Wallemia</taxon>
    </lineage>
</organism>
<gene>
    <name evidence="4" type="ORF">E3P99_00260</name>
</gene>
<feature type="compositionally biased region" description="Pro residues" evidence="2">
    <location>
        <begin position="977"/>
        <end position="987"/>
    </location>
</feature>
<feature type="compositionally biased region" description="Basic residues" evidence="2">
    <location>
        <begin position="142"/>
        <end position="151"/>
    </location>
</feature>
<dbReference type="Gene3D" id="2.30.29.30">
    <property type="entry name" value="Pleckstrin-homology domain (PH domain)/Phosphotyrosine-binding domain (PTB)"/>
    <property type="match status" value="1"/>
</dbReference>
<dbReference type="CDD" id="cd13365">
    <property type="entry name" value="PH_PLC_plant-like"/>
    <property type="match status" value="1"/>
</dbReference>
<dbReference type="GO" id="GO:0032065">
    <property type="term" value="P:maintenance of protein location in cell cortex"/>
    <property type="evidence" value="ECO:0007669"/>
    <property type="project" value="InterPro"/>
</dbReference>
<feature type="region of interest" description="Disordered" evidence="2">
    <location>
        <begin position="969"/>
        <end position="1060"/>
    </location>
</feature>
<feature type="region of interest" description="Disordered" evidence="2">
    <location>
        <begin position="1246"/>
        <end position="1277"/>
    </location>
</feature>